<protein>
    <submittedName>
        <fullName evidence="2">Uncharacterized protein</fullName>
    </submittedName>
</protein>
<dbReference type="AlphaFoldDB" id="A0A0R3LGI9"/>
<organism evidence="2 3">
    <name type="scientific">Bradyrhizobium valentinum</name>
    <dbReference type="NCBI Taxonomy" id="1518501"/>
    <lineage>
        <taxon>Bacteria</taxon>
        <taxon>Pseudomonadati</taxon>
        <taxon>Pseudomonadota</taxon>
        <taxon>Alphaproteobacteria</taxon>
        <taxon>Hyphomicrobiales</taxon>
        <taxon>Nitrobacteraceae</taxon>
        <taxon>Bradyrhizobium</taxon>
    </lineage>
</organism>
<evidence type="ECO:0000313" key="3">
    <source>
        <dbReference type="Proteomes" id="UP000051913"/>
    </source>
</evidence>
<keyword evidence="3" id="KW-1185">Reference proteome</keyword>
<comment type="caution">
    <text evidence="2">The sequence shown here is derived from an EMBL/GenBank/DDBJ whole genome shotgun (WGS) entry which is preliminary data.</text>
</comment>
<dbReference type="EMBL" id="LLXX01000126">
    <property type="protein sequence ID" value="KRR04355.1"/>
    <property type="molecule type" value="Genomic_DNA"/>
</dbReference>
<feature type="compositionally biased region" description="Polar residues" evidence="1">
    <location>
        <begin position="11"/>
        <end position="23"/>
    </location>
</feature>
<accession>A0A0R3LGI9</accession>
<gene>
    <name evidence="2" type="ORF">CP49_21435</name>
</gene>
<sequence length="102" mass="11643">MASRDIALQGTMPTVASDASTPESCPVARWHRGLEQSRRARKKMVIRFRHWECILRLGRLRLRGPQGAQDDFVLTDNDQNLRRLASLSPDHDLLTFCASRTL</sequence>
<name>A0A0R3LGI9_9BRAD</name>
<proteinExistence type="predicted"/>
<dbReference type="Proteomes" id="UP000051913">
    <property type="component" value="Unassembled WGS sequence"/>
</dbReference>
<evidence type="ECO:0000256" key="1">
    <source>
        <dbReference type="SAM" id="MobiDB-lite"/>
    </source>
</evidence>
<reference evidence="2 3" key="1">
    <citation type="submission" date="2014-03" db="EMBL/GenBank/DDBJ databases">
        <title>Bradyrhizobium valentinum sp. nov., isolated from effective nodules of Lupinus mariae-josephae, a lupine endemic of basic-lime soils in Eastern Spain.</title>
        <authorList>
            <person name="Duran D."/>
            <person name="Rey L."/>
            <person name="Navarro A."/>
            <person name="Busquets A."/>
            <person name="Imperial J."/>
            <person name="Ruiz-Argueso T."/>
        </authorList>
    </citation>
    <scope>NUCLEOTIDE SEQUENCE [LARGE SCALE GENOMIC DNA]</scope>
    <source>
        <strain evidence="2 3">LmjM3</strain>
    </source>
</reference>
<dbReference type="STRING" id="1518501.CQ10_31320"/>
<feature type="region of interest" description="Disordered" evidence="1">
    <location>
        <begin position="1"/>
        <end position="23"/>
    </location>
</feature>
<evidence type="ECO:0000313" key="2">
    <source>
        <dbReference type="EMBL" id="KRR04355.1"/>
    </source>
</evidence>